<dbReference type="InterPro" id="IPR023366">
    <property type="entry name" value="ATP_synth_asu-like_sf"/>
</dbReference>
<dbReference type="NCBIfam" id="NF006767">
    <property type="entry name" value="PRK09289.1"/>
    <property type="match status" value="1"/>
</dbReference>
<dbReference type="CDD" id="cd00402">
    <property type="entry name" value="Riboflavin_synthase_like"/>
    <property type="match status" value="1"/>
</dbReference>
<dbReference type="GO" id="GO:0009231">
    <property type="term" value="P:riboflavin biosynthetic process"/>
    <property type="evidence" value="ECO:0007669"/>
    <property type="project" value="TreeGrafter"/>
</dbReference>
<feature type="domain" description="Lumazine-binding" evidence="3">
    <location>
        <begin position="86"/>
        <end position="181"/>
    </location>
</feature>
<feature type="repeat" description="Lumazine-binding" evidence="2">
    <location>
        <begin position="1"/>
        <end position="85"/>
    </location>
</feature>
<keyword evidence="1" id="KW-0677">Repeat</keyword>
<dbReference type="PATRIC" id="fig|93930.3.peg.197"/>
<dbReference type="EMBL" id="LGFG01000104">
    <property type="protein sequence ID" value="KUK22717.1"/>
    <property type="molecule type" value="Genomic_DNA"/>
</dbReference>
<dbReference type="PANTHER" id="PTHR21098">
    <property type="entry name" value="RIBOFLAVIN SYNTHASE ALPHA CHAIN"/>
    <property type="match status" value="1"/>
</dbReference>
<evidence type="ECO:0000313" key="5">
    <source>
        <dbReference type="Proteomes" id="UP000058636"/>
    </source>
</evidence>
<dbReference type="SUPFAM" id="SSF63380">
    <property type="entry name" value="Riboflavin synthase domain-like"/>
    <property type="match status" value="2"/>
</dbReference>
<gene>
    <name evidence="4" type="ORF">XD57_1186</name>
</gene>
<feature type="domain" description="Lumazine-binding" evidence="3">
    <location>
        <begin position="1"/>
        <end position="85"/>
    </location>
</feature>
<sequence>MFTGIVQKVERGYIRGERIFFKRTWEVKLGESIAVNGVCLTVSGLSEEEYWFDVGEETRRRTNLFVSRFYNLEKSLALGSRVEGHLVTGHVDGTVRFVGMERRGNSYFMFFSMPSERWAIVPKGSITLNGISLTVVETSLDTFSVQVIPHTFENTNLQYLVPGDPVNYEIDIIARYLKGVIDRGRTERGF</sequence>
<protein>
    <submittedName>
        <fullName evidence="4">Riboflavin synthase, alpha subunit</fullName>
    </submittedName>
</protein>
<evidence type="ECO:0000259" key="3">
    <source>
        <dbReference type="PROSITE" id="PS51177"/>
    </source>
</evidence>
<feature type="repeat" description="Lumazine-binding" evidence="2">
    <location>
        <begin position="86"/>
        <end position="181"/>
    </location>
</feature>
<reference evidence="4 5" key="1">
    <citation type="journal article" date="2015" name="MBio">
        <title>Genome-Resolved Metagenomic Analysis Reveals Roles for Candidate Phyla and Other Microbial Community Members in Biogeochemical Transformations in Oil Reservoirs.</title>
        <authorList>
            <person name="Hu P."/>
            <person name="Tom L."/>
            <person name="Singh A."/>
            <person name="Thomas B.C."/>
            <person name="Baker B.J."/>
            <person name="Piceno Y.M."/>
            <person name="Andersen G.L."/>
            <person name="Banfield J.F."/>
        </authorList>
    </citation>
    <scope>NUCLEOTIDE SEQUENCE [LARGE SCALE GENOMIC DNA]</scope>
    <source>
        <strain evidence="4">46_26</strain>
    </source>
</reference>
<dbReference type="PROSITE" id="PS51177">
    <property type="entry name" value="LUMAZINE_BIND"/>
    <property type="match status" value="2"/>
</dbReference>
<dbReference type="AlphaFoldDB" id="A0A101EPX8"/>
<comment type="caution">
    <text evidence="4">The sequence shown here is derived from an EMBL/GenBank/DDBJ whole genome shotgun (WGS) entry which is preliminary data.</text>
</comment>
<dbReference type="RefSeq" id="WP_012310869.1">
    <property type="nucleotide sequence ID" value="NZ_DAITJQ010000004.1"/>
</dbReference>
<dbReference type="InterPro" id="IPR017938">
    <property type="entry name" value="Riboflavin_synthase-like_b-brl"/>
</dbReference>
<dbReference type="PANTHER" id="PTHR21098:SF0">
    <property type="entry name" value="RIBOFLAVIN SYNTHASE"/>
    <property type="match status" value="1"/>
</dbReference>
<organism evidence="4 5">
    <name type="scientific">Thermotoga petrophila</name>
    <dbReference type="NCBI Taxonomy" id="93929"/>
    <lineage>
        <taxon>Bacteria</taxon>
        <taxon>Thermotogati</taxon>
        <taxon>Thermotogota</taxon>
        <taxon>Thermotogae</taxon>
        <taxon>Thermotogales</taxon>
        <taxon>Thermotogaceae</taxon>
        <taxon>Thermotoga</taxon>
    </lineage>
</organism>
<dbReference type="Pfam" id="PF00677">
    <property type="entry name" value="Lum_binding"/>
    <property type="match status" value="2"/>
</dbReference>
<dbReference type="Gene3D" id="2.40.30.20">
    <property type="match status" value="2"/>
</dbReference>
<accession>A0A101EPX8</accession>
<dbReference type="InterPro" id="IPR026017">
    <property type="entry name" value="Lumazine-bd_dom"/>
</dbReference>
<dbReference type="PIRSF" id="PIRSF000498">
    <property type="entry name" value="Riboflavin_syn_A"/>
    <property type="match status" value="1"/>
</dbReference>
<dbReference type="InterPro" id="IPR001783">
    <property type="entry name" value="Lumazine-bd"/>
</dbReference>
<dbReference type="GO" id="GO:0004746">
    <property type="term" value="F:riboflavin synthase activity"/>
    <property type="evidence" value="ECO:0007669"/>
    <property type="project" value="TreeGrafter"/>
</dbReference>
<name>A0A101EPX8_9THEM</name>
<dbReference type="Proteomes" id="UP000058636">
    <property type="component" value="Unassembled WGS sequence"/>
</dbReference>
<proteinExistence type="predicted"/>
<evidence type="ECO:0000256" key="2">
    <source>
        <dbReference type="PROSITE-ProRule" id="PRU00524"/>
    </source>
</evidence>
<evidence type="ECO:0000313" key="4">
    <source>
        <dbReference type="EMBL" id="KUK22717.1"/>
    </source>
</evidence>
<evidence type="ECO:0000256" key="1">
    <source>
        <dbReference type="ARBA" id="ARBA00022737"/>
    </source>
</evidence>